<proteinExistence type="predicted"/>
<evidence type="ECO:0000313" key="2">
    <source>
        <dbReference type="Proteomes" id="UP000031561"/>
    </source>
</evidence>
<dbReference type="EMBL" id="JTHE03000057">
    <property type="protein sequence ID" value="MCM1983152.1"/>
    <property type="molecule type" value="Genomic_DNA"/>
</dbReference>
<sequence length="521" mass="60010">MEAAFDRIRILWIDDLPTGQTADLGNFSDLFEIIGKQNKPCWIRSIDDYEELRTEYEDHKKSNLSKDSLPPYFPVEIISADYDLSKFSGNDTVGPRSLEDVKDIERPSTTQTSSEEVHSEINHDDVNHDDFDGCLINMFYLSDFSKHPCGSVVTTYQLPQRRHRVAKKIERHMERSYGIDLSYSSLRRWNLILSAGVVALRNRIQQLYEDSEVVLSVNDLINIADGSTNGVLTLKSKFVARKLPVAGLFIDCEECESKTDTISTWAAELLSSKISKEHYQLAAEIADRIWETYDNDELVEAHQEFSSLHVSIYGTSSQDRDIYAVDADENLTLKYQEYAKRFGLRATGKSDESYECTSDLCLDIKSIKIPAKKEYQDIIVRWAVILLILKLLERILLCMRNSRETANQNSDNKIENEKFDTIFQPSLDINDILLLLYPVPKSPFPLPWHIDDSKARFARKEAWHKWLDRRGIKIQDLLNGTALTQGERCLIQGIIMNTTNTQLNEESWESWTVARRFVFGY</sequence>
<keyword evidence="1" id="KW-0614">Plasmid</keyword>
<dbReference type="Proteomes" id="UP000031561">
    <property type="component" value="Unassembled WGS sequence"/>
</dbReference>
<keyword evidence="2" id="KW-1185">Reference proteome</keyword>
<comment type="caution">
    <text evidence="1">The sequence shown here is derived from an EMBL/GenBank/DDBJ whole genome shotgun (WGS) entry which is preliminary data.</text>
</comment>
<dbReference type="AlphaFoldDB" id="A0ABD4T3P8"/>
<evidence type="ECO:0000313" key="1">
    <source>
        <dbReference type="EMBL" id="MCM1983152.1"/>
    </source>
</evidence>
<geneLocation type="plasmid" evidence="1">
    <name>unnamed17</name>
</geneLocation>
<reference evidence="1 2" key="1">
    <citation type="journal article" date="2015" name="Genome Announc.">
        <title>Draft Genome Sequence of Filamentous Marine Cyanobacterium Lyngbya confervoides Strain BDU141951.</title>
        <authorList>
            <person name="Chandrababunaidu M.M."/>
            <person name="Sen D."/>
            <person name="Tripathy S."/>
        </authorList>
    </citation>
    <scope>NUCLEOTIDE SEQUENCE [LARGE SCALE GENOMIC DNA]</scope>
    <source>
        <strain evidence="1 2">BDU141951</strain>
    </source>
</reference>
<organism evidence="1 2">
    <name type="scientific">Lyngbya confervoides BDU141951</name>
    <dbReference type="NCBI Taxonomy" id="1574623"/>
    <lineage>
        <taxon>Bacteria</taxon>
        <taxon>Bacillati</taxon>
        <taxon>Cyanobacteriota</taxon>
        <taxon>Cyanophyceae</taxon>
        <taxon>Oscillatoriophycideae</taxon>
        <taxon>Oscillatoriales</taxon>
        <taxon>Microcoleaceae</taxon>
        <taxon>Lyngbya</taxon>
    </lineage>
</organism>
<gene>
    <name evidence="1" type="ORF">QQ91_0009990</name>
</gene>
<dbReference type="RefSeq" id="WP_039723479.1">
    <property type="nucleotide sequence ID" value="NZ_JTHE03000057.1"/>
</dbReference>
<accession>A0ABD4T3P8</accession>
<name>A0ABD4T3P8_9CYAN</name>
<protein>
    <submittedName>
        <fullName evidence="1">Uncharacterized protein</fullName>
    </submittedName>
</protein>